<organism evidence="2 3">
    <name type="scientific">Colletotrichum melonis</name>
    <dbReference type="NCBI Taxonomy" id="1209925"/>
    <lineage>
        <taxon>Eukaryota</taxon>
        <taxon>Fungi</taxon>
        <taxon>Dikarya</taxon>
        <taxon>Ascomycota</taxon>
        <taxon>Pezizomycotina</taxon>
        <taxon>Sordariomycetes</taxon>
        <taxon>Hypocreomycetidae</taxon>
        <taxon>Glomerellales</taxon>
        <taxon>Glomerellaceae</taxon>
        <taxon>Colletotrichum</taxon>
        <taxon>Colletotrichum acutatum species complex</taxon>
    </lineage>
</organism>
<feature type="transmembrane region" description="Helical" evidence="1">
    <location>
        <begin position="168"/>
        <end position="185"/>
    </location>
</feature>
<keyword evidence="1" id="KW-0812">Transmembrane</keyword>
<dbReference type="EMBL" id="MLGG01000024">
    <property type="protein sequence ID" value="KAK1455942.1"/>
    <property type="molecule type" value="Genomic_DNA"/>
</dbReference>
<protein>
    <submittedName>
        <fullName evidence="2">Ca2+:H+ antiporter</fullName>
    </submittedName>
</protein>
<proteinExistence type="predicted"/>
<gene>
    <name evidence="2" type="ORF">CMEL01_04702</name>
</gene>
<sequence length="191" mass="21243">EGVRHECQKFHAIVSEFGNGLLLVAAFGLLIPSTFYSALNHENFTEGTLQADVLRISQAISIALIVAFILHVWASGDYSYVWYQANSHSSIFDEVIETDEQRDADRKGDMEKPKFTLTGSIIVLFISWSSRYALSLPGSFHPCGSPQRATVFLVERALKNPMDLNCRTLMIALLVLSILVVGNYLRDGEST</sequence>
<feature type="transmembrane region" description="Helical" evidence="1">
    <location>
        <begin position="115"/>
        <end position="134"/>
    </location>
</feature>
<keyword evidence="1" id="KW-0472">Membrane</keyword>
<evidence type="ECO:0000313" key="3">
    <source>
        <dbReference type="Proteomes" id="UP001239795"/>
    </source>
</evidence>
<dbReference type="Proteomes" id="UP001239795">
    <property type="component" value="Unassembled WGS sequence"/>
</dbReference>
<feature type="transmembrane region" description="Helical" evidence="1">
    <location>
        <begin position="56"/>
        <end position="74"/>
    </location>
</feature>
<feature type="transmembrane region" description="Helical" evidence="1">
    <location>
        <begin position="12"/>
        <end position="36"/>
    </location>
</feature>
<accession>A0AAI9UEU5</accession>
<evidence type="ECO:0000256" key="1">
    <source>
        <dbReference type="SAM" id="Phobius"/>
    </source>
</evidence>
<reference evidence="2 3" key="1">
    <citation type="submission" date="2016-10" db="EMBL/GenBank/DDBJ databases">
        <title>The genome sequence of Colletotrichum fioriniae PJ7.</title>
        <authorList>
            <person name="Baroncelli R."/>
        </authorList>
    </citation>
    <scope>NUCLEOTIDE SEQUENCE [LARGE SCALE GENOMIC DNA]</scope>
    <source>
        <strain evidence="2">Col 31</strain>
    </source>
</reference>
<keyword evidence="1" id="KW-1133">Transmembrane helix</keyword>
<name>A0AAI9UEU5_9PEZI</name>
<keyword evidence="3" id="KW-1185">Reference proteome</keyword>
<dbReference type="AlphaFoldDB" id="A0AAI9UEU5"/>
<evidence type="ECO:0000313" key="2">
    <source>
        <dbReference type="EMBL" id="KAK1455942.1"/>
    </source>
</evidence>
<comment type="caution">
    <text evidence="2">The sequence shown here is derived from an EMBL/GenBank/DDBJ whole genome shotgun (WGS) entry which is preliminary data.</text>
</comment>
<feature type="non-terminal residue" evidence="2">
    <location>
        <position position="1"/>
    </location>
</feature>